<keyword evidence="8" id="KW-0325">Glycoprotein</keyword>
<comment type="subcellular location">
    <subcellularLocation>
        <location evidence="1">Cell membrane</location>
        <topology evidence="1">Multi-pass membrane protein</topology>
    </subcellularLocation>
</comment>
<proteinExistence type="inferred from homology"/>
<protein>
    <recommendedName>
        <fullName evidence="10">Ionotropic glutamate receptor C-terminal domain-containing protein</fullName>
    </recommendedName>
</protein>
<reference evidence="11" key="1">
    <citation type="journal article" date="2023" name="IScience">
        <title>Live-bearing cockroach genome reveals convergent evolutionary mechanisms linked to viviparity in insects and beyond.</title>
        <authorList>
            <person name="Fouks B."/>
            <person name="Harrison M.C."/>
            <person name="Mikhailova A.A."/>
            <person name="Marchal E."/>
            <person name="English S."/>
            <person name="Carruthers M."/>
            <person name="Jennings E.C."/>
            <person name="Chiamaka E.L."/>
            <person name="Frigard R.A."/>
            <person name="Pippel M."/>
            <person name="Attardo G.M."/>
            <person name="Benoit J.B."/>
            <person name="Bornberg-Bauer E."/>
            <person name="Tobe S.S."/>
        </authorList>
    </citation>
    <scope>NUCLEOTIDE SEQUENCE</scope>
    <source>
        <strain evidence="11">Stay&amp;Tobe</strain>
    </source>
</reference>
<evidence type="ECO:0000313" key="11">
    <source>
        <dbReference type="EMBL" id="KAJ9590253.1"/>
    </source>
</evidence>
<evidence type="ECO:0000256" key="8">
    <source>
        <dbReference type="ARBA" id="ARBA00023180"/>
    </source>
</evidence>
<keyword evidence="3" id="KW-1003">Cell membrane</keyword>
<evidence type="ECO:0000313" key="12">
    <source>
        <dbReference type="Proteomes" id="UP001233999"/>
    </source>
</evidence>
<keyword evidence="7" id="KW-0675">Receptor</keyword>
<dbReference type="InterPro" id="IPR052192">
    <property type="entry name" value="Insect_Ionotropic_Sensory_Rcpt"/>
</dbReference>
<evidence type="ECO:0000259" key="10">
    <source>
        <dbReference type="Pfam" id="PF00060"/>
    </source>
</evidence>
<feature type="transmembrane region" description="Helical" evidence="9">
    <location>
        <begin position="533"/>
        <end position="556"/>
    </location>
</feature>
<evidence type="ECO:0000256" key="7">
    <source>
        <dbReference type="ARBA" id="ARBA00023170"/>
    </source>
</evidence>
<accession>A0AAD8A0R3</accession>
<evidence type="ECO:0000256" key="3">
    <source>
        <dbReference type="ARBA" id="ARBA00022475"/>
    </source>
</evidence>
<feature type="transmembrane region" description="Helical" evidence="9">
    <location>
        <begin position="345"/>
        <end position="364"/>
    </location>
</feature>
<sequence length="576" mass="67247">MTQKKQYITVPGYHFSIHDYNLRKKKCRFFHQIRNKTFNHMSNILMKYIQSFQSWTLTVHDMTTICGIDLYKKFNAFIFILKSDELDYIRSNEKLLSNLSMNKAKIIVIITGVTSQINVVFQFLDKYSLRQTIVLHEDENRLSKAISWIPDECGDLKEINILGICKHTKYFARKIKYEYNYLNSSKKCQFQLTGLHNPPFSVIDDEGLVIEGIELRLLQLIASHLNLELKHNNTFKSTKEFALGYHVLKEDYINSVTFMERYYTQSYTLFVLKPKSHLHWSNVARTFKLSTWICVVLSLTIISIALTLLDFIKRTGFVKCFLDSLAVFLNVSVAEKPQITRMRQVFFSWVLFSIAFTTVFQAYITSFFTEPGRAHQIDTLQEVEESNMKLALLHRYPPECSYILKGIRSEFMVFQDDCDMLKFCFHNPNTACFTNEEAFLYNSHLYFKHISKSAFYKLNTDGVSVHRTLNMFTTSPHLSLVNQATKRLVEAGIVDKIVESFVDPSGWTRGVRMQEHSPYDYISLSTYHMLSPFIYLSVGLFLSCVVFTTEVIFSVFPTISDRMKLFLSLFFMRSPV</sequence>
<keyword evidence="6 9" id="KW-0472">Membrane</keyword>
<dbReference type="Proteomes" id="UP001233999">
    <property type="component" value="Unassembled WGS sequence"/>
</dbReference>
<dbReference type="AlphaFoldDB" id="A0AAD8A0R3"/>
<dbReference type="GO" id="GO:0005886">
    <property type="term" value="C:plasma membrane"/>
    <property type="evidence" value="ECO:0007669"/>
    <property type="project" value="UniProtKB-SubCell"/>
</dbReference>
<feature type="domain" description="Ionotropic glutamate receptor C-terminal" evidence="10">
    <location>
        <begin position="289"/>
        <end position="429"/>
    </location>
</feature>
<evidence type="ECO:0000256" key="6">
    <source>
        <dbReference type="ARBA" id="ARBA00023136"/>
    </source>
</evidence>
<keyword evidence="4 9" id="KW-0812">Transmembrane</keyword>
<dbReference type="PANTHER" id="PTHR42643">
    <property type="entry name" value="IONOTROPIC RECEPTOR 20A-RELATED"/>
    <property type="match status" value="1"/>
</dbReference>
<gene>
    <name evidence="11" type="ORF">L9F63_016640</name>
</gene>
<keyword evidence="5 9" id="KW-1133">Transmembrane helix</keyword>
<evidence type="ECO:0000256" key="4">
    <source>
        <dbReference type="ARBA" id="ARBA00022692"/>
    </source>
</evidence>
<evidence type="ECO:0000256" key="1">
    <source>
        <dbReference type="ARBA" id="ARBA00004651"/>
    </source>
</evidence>
<evidence type="ECO:0000256" key="9">
    <source>
        <dbReference type="SAM" id="Phobius"/>
    </source>
</evidence>
<evidence type="ECO:0000256" key="2">
    <source>
        <dbReference type="ARBA" id="ARBA00008685"/>
    </source>
</evidence>
<reference evidence="11" key="2">
    <citation type="submission" date="2023-05" db="EMBL/GenBank/DDBJ databases">
        <authorList>
            <person name="Fouks B."/>
        </authorList>
    </citation>
    <scope>NUCLEOTIDE SEQUENCE</scope>
    <source>
        <strain evidence="11">Stay&amp;Tobe</strain>
        <tissue evidence="11">Testes</tissue>
    </source>
</reference>
<name>A0AAD8A0R3_DIPPU</name>
<dbReference type="Pfam" id="PF00060">
    <property type="entry name" value="Lig_chan"/>
    <property type="match status" value="1"/>
</dbReference>
<comment type="caution">
    <text evidence="11">The sequence shown here is derived from an EMBL/GenBank/DDBJ whole genome shotgun (WGS) entry which is preliminary data.</text>
</comment>
<comment type="similarity">
    <text evidence="2">Belongs to the glutamate-gated ion channel (TC 1.A.10.1) family.</text>
</comment>
<evidence type="ECO:0000256" key="5">
    <source>
        <dbReference type="ARBA" id="ARBA00022989"/>
    </source>
</evidence>
<organism evidence="11 12">
    <name type="scientific">Diploptera punctata</name>
    <name type="common">Pacific beetle cockroach</name>
    <dbReference type="NCBI Taxonomy" id="6984"/>
    <lineage>
        <taxon>Eukaryota</taxon>
        <taxon>Metazoa</taxon>
        <taxon>Ecdysozoa</taxon>
        <taxon>Arthropoda</taxon>
        <taxon>Hexapoda</taxon>
        <taxon>Insecta</taxon>
        <taxon>Pterygota</taxon>
        <taxon>Neoptera</taxon>
        <taxon>Polyneoptera</taxon>
        <taxon>Dictyoptera</taxon>
        <taxon>Blattodea</taxon>
        <taxon>Blaberoidea</taxon>
        <taxon>Blaberidae</taxon>
        <taxon>Diplopterinae</taxon>
        <taxon>Diploptera</taxon>
    </lineage>
</organism>
<dbReference type="InterPro" id="IPR001320">
    <property type="entry name" value="Iontro_rcpt_C"/>
</dbReference>
<dbReference type="GO" id="GO:0050906">
    <property type="term" value="P:detection of stimulus involved in sensory perception"/>
    <property type="evidence" value="ECO:0007669"/>
    <property type="project" value="UniProtKB-ARBA"/>
</dbReference>
<dbReference type="EMBL" id="JASPKZ010004543">
    <property type="protein sequence ID" value="KAJ9590253.1"/>
    <property type="molecule type" value="Genomic_DNA"/>
</dbReference>
<dbReference type="GO" id="GO:0015276">
    <property type="term" value="F:ligand-gated monoatomic ion channel activity"/>
    <property type="evidence" value="ECO:0007669"/>
    <property type="project" value="InterPro"/>
</dbReference>
<dbReference type="Gene3D" id="1.10.287.70">
    <property type="match status" value="1"/>
</dbReference>
<keyword evidence="12" id="KW-1185">Reference proteome</keyword>
<dbReference type="PANTHER" id="PTHR42643:SF24">
    <property type="entry name" value="IONOTROPIC RECEPTOR 60A"/>
    <property type="match status" value="1"/>
</dbReference>
<feature type="transmembrane region" description="Helical" evidence="9">
    <location>
        <begin position="289"/>
        <end position="309"/>
    </location>
</feature>